<dbReference type="UniPathway" id="UPA00034">
    <property type="reaction ID" value="UER00017"/>
</dbReference>
<keyword evidence="5 12" id="KW-0963">Cytoplasm</keyword>
<evidence type="ECO:0000256" key="7">
    <source>
        <dbReference type="ARBA" id="ARBA00022915"/>
    </source>
</evidence>
<dbReference type="Gene3D" id="3.20.20.70">
    <property type="entry name" value="Aldolase class I"/>
    <property type="match status" value="1"/>
</dbReference>
<dbReference type="EC" id="4.3.3.7" evidence="4 12"/>
<comment type="function">
    <text evidence="1 12">Catalyzes the condensation of (S)-aspartate-beta-semialdehyde [(S)-ASA] and pyruvate to 4-hydroxy-tetrahydrodipicolinate (HTPA).</text>
</comment>
<proteinExistence type="inferred from homology"/>
<name>A0A0A6VN34_KOCRO</name>
<dbReference type="GO" id="GO:0019877">
    <property type="term" value="P:diaminopimelate biosynthetic process"/>
    <property type="evidence" value="ECO:0007669"/>
    <property type="project" value="UniProtKB-UniRule"/>
</dbReference>
<keyword evidence="10 12" id="KW-0704">Schiff base</keyword>
<feature type="binding site" evidence="12 15">
    <location>
        <position position="220"/>
    </location>
    <ligand>
        <name>pyruvate</name>
        <dbReference type="ChEBI" id="CHEBI:15361"/>
    </ligand>
</feature>
<dbReference type="Proteomes" id="UP000030466">
    <property type="component" value="Unassembled WGS sequence"/>
</dbReference>
<gene>
    <name evidence="12" type="primary">dapA</name>
    <name evidence="16" type="ORF">GY22_15300</name>
</gene>
<accession>A0A0A6VN34</accession>
<dbReference type="EMBL" id="JSUH01000016">
    <property type="protein sequence ID" value="KHD96505.1"/>
    <property type="molecule type" value="Genomic_DNA"/>
</dbReference>
<evidence type="ECO:0000256" key="13">
    <source>
        <dbReference type="PIRNR" id="PIRNR001365"/>
    </source>
</evidence>
<dbReference type="GO" id="GO:0008840">
    <property type="term" value="F:4-hydroxy-tetrahydrodipicolinate synthase activity"/>
    <property type="evidence" value="ECO:0007669"/>
    <property type="project" value="UniProtKB-UniRule"/>
</dbReference>
<feature type="site" description="Part of a proton relay during catalysis" evidence="12">
    <location>
        <position position="63"/>
    </location>
</feature>
<dbReference type="AlphaFoldDB" id="A0A0A6VN34"/>
<evidence type="ECO:0000313" key="17">
    <source>
        <dbReference type="Proteomes" id="UP000030466"/>
    </source>
</evidence>
<evidence type="ECO:0000256" key="6">
    <source>
        <dbReference type="ARBA" id="ARBA00022605"/>
    </source>
</evidence>
<dbReference type="GO" id="GO:0005829">
    <property type="term" value="C:cytosol"/>
    <property type="evidence" value="ECO:0007669"/>
    <property type="project" value="TreeGrafter"/>
</dbReference>
<evidence type="ECO:0000256" key="10">
    <source>
        <dbReference type="ARBA" id="ARBA00023270"/>
    </source>
</evidence>
<dbReference type="OrthoDB" id="9782828at2"/>
<reference evidence="16 17" key="1">
    <citation type="journal article" date="2003" name="Int. J. Syst. Evol. Microbiol.">
        <title>Kocuria polaris sp. nov., an orange-pigmented psychrophilic bacterium isolated from an Antarctic cyanobacterial mat sample.</title>
        <authorList>
            <person name="Reddy G.S."/>
            <person name="Prakash J.S."/>
            <person name="Prabahar V."/>
            <person name="Matsumoto G.I."/>
            <person name="Stackebrandt E."/>
            <person name="Shivaji S."/>
        </authorList>
    </citation>
    <scope>NUCLEOTIDE SEQUENCE [LARGE SCALE GENOMIC DNA]</scope>
    <source>
        <strain evidence="16 17">CMS 76or</strain>
    </source>
</reference>
<protein>
    <recommendedName>
        <fullName evidence="4 12">4-hydroxy-tetrahydrodipicolinate synthase</fullName>
        <shortName evidence="12">HTPA synthase</shortName>
        <ecNumber evidence="4 12">4.3.3.7</ecNumber>
    </recommendedName>
</protein>
<dbReference type="PANTHER" id="PTHR12128:SF66">
    <property type="entry name" value="4-HYDROXY-2-OXOGLUTARATE ALDOLASE, MITOCHONDRIAL"/>
    <property type="match status" value="1"/>
</dbReference>
<dbReference type="InterPro" id="IPR002220">
    <property type="entry name" value="DapA-like"/>
</dbReference>
<dbReference type="RefSeq" id="WP_035929685.1">
    <property type="nucleotide sequence ID" value="NZ_JSUH01000016.1"/>
</dbReference>
<dbReference type="PROSITE" id="PS00666">
    <property type="entry name" value="DHDPS_2"/>
    <property type="match status" value="1"/>
</dbReference>
<evidence type="ECO:0000256" key="4">
    <source>
        <dbReference type="ARBA" id="ARBA00012086"/>
    </source>
</evidence>
<feature type="binding site" evidence="12 15">
    <location>
        <position position="64"/>
    </location>
    <ligand>
        <name>pyruvate</name>
        <dbReference type="ChEBI" id="CHEBI:15361"/>
    </ligand>
</feature>
<evidence type="ECO:0000313" key="16">
    <source>
        <dbReference type="EMBL" id="KHD96505.1"/>
    </source>
</evidence>
<dbReference type="CDD" id="cd00950">
    <property type="entry name" value="DHDPS"/>
    <property type="match status" value="1"/>
</dbReference>
<evidence type="ECO:0000256" key="15">
    <source>
        <dbReference type="PIRSR" id="PIRSR001365-2"/>
    </source>
</evidence>
<feature type="site" description="Part of a proton relay during catalysis" evidence="12">
    <location>
        <position position="126"/>
    </location>
</feature>
<evidence type="ECO:0000256" key="1">
    <source>
        <dbReference type="ARBA" id="ARBA00003294"/>
    </source>
</evidence>
<dbReference type="PANTHER" id="PTHR12128">
    <property type="entry name" value="DIHYDRODIPICOLINATE SYNTHASE"/>
    <property type="match status" value="1"/>
</dbReference>
<comment type="catalytic activity">
    <reaction evidence="11 12">
        <text>L-aspartate 4-semialdehyde + pyruvate = (2S,4S)-4-hydroxy-2,3,4,5-tetrahydrodipicolinate + H2O + H(+)</text>
        <dbReference type="Rhea" id="RHEA:34171"/>
        <dbReference type="ChEBI" id="CHEBI:15361"/>
        <dbReference type="ChEBI" id="CHEBI:15377"/>
        <dbReference type="ChEBI" id="CHEBI:15378"/>
        <dbReference type="ChEBI" id="CHEBI:67139"/>
        <dbReference type="ChEBI" id="CHEBI:537519"/>
        <dbReference type="EC" id="4.3.3.7"/>
    </reaction>
</comment>
<evidence type="ECO:0000256" key="3">
    <source>
        <dbReference type="ARBA" id="ARBA00007592"/>
    </source>
</evidence>
<comment type="pathway">
    <text evidence="2 12">Amino-acid biosynthesis; L-lysine biosynthesis via DAP pathway; (S)-tetrahydrodipicolinate from L-aspartate: step 3/4.</text>
</comment>
<keyword evidence="7 12" id="KW-0220">Diaminopimelate biosynthesis</keyword>
<dbReference type="InterPro" id="IPR020625">
    <property type="entry name" value="Schiff_base-form_aldolases_AS"/>
</dbReference>
<dbReference type="PIRSF" id="PIRSF001365">
    <property type="entry name" value="DHDPS"/>
    <property type="match status" value="1"/>
</dbReference>
<dbReference type="HAMAP" id="MF_00418">
    <property type="entry name" value="DapA"/>
    <property type="match status" value="1"/>
</dbReference>
<dbReference type="InterPro" id="IPR005263">
    <property type="entry name" value="DapA"/>
</dbReference>
<dbReference type="NCBIfam" id="TIGR00674">
    <property type="entry name" value="dapA"/>
    <property type="match status" value="1"/>
</dbReference>
<evidence type="ECO:0000256" key="5">
    <source>
        <dbReference type="ARBA" id="ARBA00022490"/>
    </source>
</evidence>
<feature type="active site" description="Proton donor/acceptor" evidence="12 14">
    <location>
        <position position="152"/>
    </location>
</feature>
<dbReference type="SMART" id="SM01130">
    <property type="entry name" value="DHDPS"/>
    <property type="match status" value="1"/>
</dbReference>
<dbReference type="GO" id="GO:0009089">
    <property type="term" value="P:lysine biosynthetic process via diaminopimelate"/>
    <property type="evidence" value="ECO:0007669"/>
    <property type="project" value="UniProtKB-UniRule"/>
</dbReference>
<comment type="subunit">
    <text evidence="12">Homotetramer; dimer of dimers.</text>
</comment>
<evidence type="ECO:0000256" key="9">
    <source>
        <dbReference type="ARBA" id="ARBA00023239"/>
    </source>
</evidence>
<keyword evidence="8 12" id="KW-0457">Lysine biosynthesis</keyword>
<dbReference type="Pfam" id="PF00701">
    <property type="entry name" value="DHDPS"/>
    <property type="match status" value="1"/>
</dbReference>
<organism evidence="16 17">
    <name type="scientific">Kocuria rosea subsp. polaris</name>
    <dbReference type="NCBI Taxonomy" id="136273"/>
    <lineage>
        <taxon>Bacteria</taxon>
        <taxon>Bacillati</taxon>
        <taxon>Actinomycetota</taxon>
        <taxon>Actinomycetes</taxon>
        <taxon>Micrococcales</taxon>
        <taxon>Micrococcaceae</taxon>
        <taxon>Kocuria</taxon>
    </lineage>
</organism>
<comment type="subcellular location">
    <subcellularLocation>
        <location evidence="12">Cytoplasm</location>
    </subcellularLocation>
</comment>
<comment type="similarity">
    <text evidence="3 12 13">Belongs to the DapA family.</text>
</comment>
<dbReference type="SUPFAM" id="SSF51569">
    <property type="entry name" value="Aldolase"/>
    <property type="match status" value="1"/>
</dbReference>
<keyword evidence="9 12" id="KW-0456">Lyase</keyword>
<evidence type="ECO:0000256" key="14">
    <source>
        <dbReference type="PIRSR" id="PIRSR001365-1"/>
    </source>
</evidence>
<evidence type="ECO:0000256" key="11">
    <source>
        <dbReference type="ARBA" id="ARBA00047836"/>
    </source>
</evidence>
<dbReference type="InterPro" id="IPR013785">
    <property type="entry name" value="Aldolase_TIM"/>
</dbReference>
<evidence type="ECO:0000256" key="12">
    <source>
        <dbReference type="HAMAP-Rule" id="MF_00418"/>
    </source>
</evidence>
<comment type="caution">
    <text evidence="12">Was originally thought to be a dihydrodipicolinate synthase (DHDPS), catalyzing the condensation of (S)-aspartate-beta-semialdehyde [(S)-ASA] and pyruvate to dihydrodipicolinate (DHDP). However, it was shown in E.coli that the product of the enzymatic reaction is not dihydrodipicolinate but in fact (4S)-4-hydroxy-2,3,4,5-tetrahydro-(2S)-dipicolinic acid (HTPA), and that the consecutive dehydration reaction leading to DHDP is not spontaneous but catalyzed by DapB.</text>
</comment>
<keyword evidence="17" id="KW-1185">Reference proteome</keyword>
<sequence length="318" mass="33534">MTANASPSSADLPATRSEPLFGTLLTAMITVFAADGSVDLDATAAMAVQLVDDGCDGLVVCGTTGEYSTMTDEENLSVFRAVKEAVGSRVPLLAGTGSNDTEHSRYLSRAAEKLGMDGLLIVTPYYNKPSQAGVEAHFRSLADSVDLPIMLYDIPGRAGIPIATETLISLAGHPNIVAVKDAKADLVAATRVLAETDLLYYSGDDGLTLPWMAIGAAGLIGVTTHVATARYRELVDAVRAQDLATARRINAELEPVVRATMTRAPGAVAAKTILMWQDRLPHNTVRLPHVPPTEAEAALIRADLRGSVVADTLLETID</sequence>
<dbReference type="PRINTS" id="PR00146">
    <property type="entry name" value="DHPICSNTHASE"/>
</dbReference>
<keyword evidence="6 12" id="KW-0028">Amino-acid biosynthesis</keyword>
<evidence type="ECO:0000256" key="2">
    <source>
        <dbReference type="ARBA" id="ARBA00005120"/>
    </source>
</evidence>
<comment type="caution">
    <text evidence="16">The sequence shown here is derived from an EMBL/GenBank/DDBJ whole genome shotgun (WGS) entry which is preliminary data.</text>
</comment>
<feature type="active site" description="Schiff-base intermediate with substrate" evidence="12 14">
    <location>
        <position position="180"/>
    </location>
</feature>
<evidence type="ECO:0000256" key="8">
    <source>
        <dbReference type="ARBA" id="ARBA00023154"/>
    </source>
</evidence>